<keyword evidence="3 6" id="KW-0812">Transmembrane</keyword>
<comment type="subcellular location">
    <subcellularLocation>
        <location evidence="1">Cell inner membrane</location>
        <topology evidence="1">Multi-pass membrane protein</topology>
    </subcellularLocation>
    <subcellularLocation>
        <location evidence="6">Cell membrane</location>
        <topology evidence="6">Multi-pass membrane protein</topology>
    </subcellularLocation>
</comment>
<evidence type="ECO:0000256" key="4">
    <source>
        <dbReference type="ARBA" id="ARBA00022989"/>
    </source>
</evidence>
<evidence type="ECO:0000256" key="1">
    <source>
        <dbReference type="ARBA" id="ARBA00004429"/>
    </source>
</evidence>
<dbReference type="GO" id="GO:0015385">
    <property type="term" value="F:sodium:proton antiporter activity"/>
    <property type="evidence" value="ECO:0007669"/>
    <property type="project" value="UniProtKB-UniRule"/>
</dbReference>
<protein>
    <recommendedName>
        <fullName evidence="6">Na(+)/H(+) antiporter NhaA</fullName>
    </recommendedName>
    <alternativeName>
        <fullName evidence="6">Sodium/proton antiporter NhaA</fullName>
    </alternativeName>
</protein>
<keyword evidence="6" id="KW-0915">Sodium</keyword>
<feature type="transmembrane region" description="Helical" evidence="6">
    <location>
        <begin position="224"/>
        <end position="252"/>
    </location>
</feature>
<feature type="transmembrane region" description="Helical" evidence="6">
    <location>
        <begin position="272"/>
        <end position="291"/>
    </location>
</feature>
<dbReference type="GO" id="GO:0005886">
    <property type="term" value="C:plasma membrane"/>
    <property type="evidence" value="ECO:0007669"/>
    <property type="project" value="UniProtKB-SubCell"/>
</dbReference>
<feature type="transmembrane region" description="Helical" evidence="6">
    <location>
        <begin position="338"/>
        <end position="362"/>
    </location>
</feature>
<name>A0A6I6MMW1_9CAUL</name>
<proteinExistence type="inferred from homology"/>
<keyword evidence="6" id="KW-0050">Antiport</keyword>
<evidence type="ECO:0000256" key="3">
    <source>
        <dbReference type="ARBA" id="ARBA00022692"/>
    </source>
</evidence>
<dbReference type="PANTHER" id="PTHR30341">
    <property type="entry name" value="SODIUM ION/PROTON ANTIPORTER NHAA-RELATED"/>
    <property type="match status" value="1"/>
</dbReference>
<dbReference type="PANTHER" id="PTHR30341:SF0">
    <property type="entry name" value="NA(+)_H(+) ANTIPORTER NHAA"/>
    <property type="match status" value="1"/>
</dbReference>
<dbReference type="Gene3D" id="1.20.1530.10">
    <property type="entry name" value="Na+/H+ antiporter like domain"/>
    <property type="match status" value="1"/>
</dbReference>
<feature type="transmembrane region" description="Helical" evidence="6">
    <location>
        <begin position="28"/>
        <end position="54"/>
    </location>
</feature>
<keyword evidence="9" id="KW-1185">Reference proteome</keyword>
<feature type="region of interest" description="Disordered" evidence="7">
    <location>
        <begin position="1"/>
        <end position="21"/>
    </location>
</feature>
<keyword evidence="6" id="KW-0813">Transport</keyword>
<feature type="transmembrane region" description="Helical" evidence="6">
    <location>
        <begin position="166"/>
        <end position="188"/>
    </location>
</feature>
<keyword evidence="6" id="KW-0739">Sodium transport</keyword>
<keyword evidence="2 6" id="KW-1003">Cell membrane</keyword>
<comment type="catalytic activity">
    <reaction evidence="6">
        <text>Na(+)(in) + 2 H(+)(out) = Na(+)(out) + 2 H(+)(in)</text>
        <dbReference type="Rhea" id="RHEA:29251"/>
        <dbReference type="ChEBI" id="CHEBI:15378"/>
        <dbReference type="ChEBI" id="CHEBI:29101"/>
    </reaction>
</comment>
<dbReference type="InterPro" id="IPR023171">
    <property type="entry name" value="Na/H_antiporter_dom_sf"/>
</dbReference>
<comment type="function">
    <text evidence="6">Na(+)/H(+) antiporter that extrudes sodium in exchange for external protons.</text>
</comment>
<evidence type="ECO:0000313" key="8">
    <source>
        <dbReference type="EMBL" id="QGZ94284.1"/>
    </source>
</evidence>
<dbReference type="AlphaFoldDB" id="A0A6I6MMW1"/>
<feature type="transmembrane region" description="Helical" evidence="6">
    <location>
        <begin position="138"/>
        <end position="159"/>
    </location>
</feature>
<reference evidence="9" key="1">
    <citation type="submission" date="2019-12" db="EMBL/GenBank/DDBJ databases">
        <title>Complete genome of Terracaulis silvestris 0127_4.</title>
        <authorList>
            <person name="Vieira S."/>
            <person name="Riedel T."/>
            <person name="Sproer C."/>
            <person name="Pascual J."/>
            <person name="Boedeker C."/>
            <person name="Overmann J."/>
        </authorList>
    </citation>
    <scope>NUCLEOTIDE SEQUENCE [LARGE SCALE GENOMIC DNA]</scope>
    <source>
        <strain evidence="9">0127_4</strain>
    </source>
</reference>
<evidence type="ECO:0000313" key="9">
    <source>
        <dbReference type="Proteomes" id="UP000431269"/>
    </source>
</evidence>
<organism evidence="8 9">
    <name type="scientific">Terricaulis silvestris</name>
    <dbReference type="NCBI Taxonomy" id="2686094"/>
    <lineage>
        <taxon>Bacteria</taxon>
        <taxon>Pseudomonadati</taxon>
        <taxon>Pseudomonadota</taxon>
        <taxon>Alphaproteobacteria</taxon>
        <taxon>Caulobacterales</taxon>
        <taxon>Caulobacteraceae</taxon>
        <taxon>Terricaulis</taxon>
    </lineage>
</organism>
<evidence type="ECO:0000256" key="5">
    <source>
        <dbReference type="ARBA" id="ARBA00023136"/>
    </source>
</evidence>
<feature type="compositionally biased region" description="Polar residues" evidence="7">
    <location>
        <begin position="9"/>
        <end position="18"/>
    </location>
</feature>
<accession>A0A6I6MMW1</accession>
<feature type="transmembrane region" description="Helical" evidence="6">
    <location>
        <begin position="374"/>
        <end position="394"/>
    </location>
</feature>
<dbReference type="NCBIfam" id="TIGR00773">
    <property type="entry name" value="NhaA"/>
    <property type="match status" value="1"/>
</dbReference>
<keyword evidence="5 6" id="KW-0472">Membrane</keyword>
<dbReference type="Proteomes" id="UP000431269">
    <property type="component" value="Chromosome"/>
</dbReference>
<feature type="transmembrane region" description="Helical" evidence="6">
    <location>
        <begin position="74"/>
        <end position="92"/>
    </location>
</feature>
<dbReference type="Pfam" id="PF06965">
    <property type="entry name" value="Na_H_antiport_1"/>
    <property type="match status" value="1"/>
</dbReference>
<keyword evidence="4 6" id="KW-1133">Transmembrane helix</keyword>
<evidence type="ECO:0000256" key="2">
    <source>
        <dbReference type="ARBA" id="ARBA00022475"/>
    </source>
</evidence>
<comment type="similarity">
    <text evidence="6">Belongs to the NhaA Na(+)/H(+) (TC 2.A.33) antiporter family.</text>
</comment>
<dbReference type="RefSeq" id="WP_158765233.1">
    <property type="nucleotide sequence ID" value="NZ_CP047045.1"/>
</dbReference>
<dbReference type="EMBL" id="CP047045">
    <property type="protein sequence ID" value="QGZ94284.1"/>
    <property type="molecule type" value="Genomic_DNA"/>
</dbReference>
<evidence type="ECO:0000256" key="7">
    <source>
        <dbReference type="SAM" id="MobiDB-lite"/>
    </source>
</evidence>
<keyword evidence="6" id="KW-0406">Ion transport</keyword>
<dbReference type="KEGG" id="tsv:DSM104635_01100"/>
<sequence>MAKSEDLLQNRNSGTSSKPWHKRDTAPGFVLLAATVLSFMLLNGPTGSAFHHLLEDQIAGLSVGLGAGAHPVNLHLIINDALMVIFFLYVGLELKRESVEGPFKNPREAALPLAGALGGMIAPALIFVALNAHEPAYLRGWAIPAATDIAFAIGVLSLLGPRVPGGLRLFLLALAIIDDLGAILVIALFYSTHLIGWALGGALVTFCAMLAMNKSGVSKLWPYGMLGVVMWAFMLISGVHATIAGVLTAITIPMRRADGGSPLIESEHALKPWVTFAIMPIFALANAGVVLEGAGVAALLHPIALGIAFGLVFGKPLGITLAALLASAALKQRLPGTVMQIIGVSVLAGIGFTMSLFIGTLAFGASDLARPVRFGVLGGSLVSAVLGLTLLAWVCRHSAHTAHQTLGLEEDIAEARGVLEDIDPKP</sequence>
<dbReference type="InterPro" id="IPR004670">
    <property type="entry name" value="NhaA"/>
</dbReference>
<feature type="transmembrane region" description="Helical" evidence="6">
    <location>
        <begin position="303"/>
        <end position="326"/>
    </location>
</feature>
<dbReference type="HAMAP" id="MF_01844">
    <property type="entry name" value="NhaA"/>
    <property type="match status" value="1"/>
</dbReference>
<feature type="transmembrane region" description="Helical" evidence="6">
    <location>
        <begin position="113"/>
        <end position="132"/>
    </location>
</feature>
<evidence type="ECO:0000256" key="6">
    <source>
        <dbReference type="HAMAP-Rule" id="MF_01844"/>
    </source>
</evidence>
<dbReference type="GO" id="GO:0006885">
    <property type="term" value="P:regulation of pH"/>
    <property type="evidence" value="ECO:0007669"/>
    <property type="project" value="UniProtKB-UniRule"/>
</dbReference>
<feature type="transmembrane region" description="Helical" evidence="6">
    <location>
        <begin position="194"/>
        <end position="212"/>
    </location>
</feature>
<gene>
    <name evidence="6 8" type="primary">nhaA</name>
    <name evidence="8" type="ORF">DSM104635_01100</name>
</gene>